<name>A0AAW0C9Z4_9AGAR</name>
<feature type="signal peptide" evidence="1">
    <location>
        <begin position="1"/>
        <end position="29"/>
    </location>
</feature>
<sequence>MLSKSISPTHAFVFFKFIFIVSFLTSSETVPGFVSAMQARAKCGASVRIVLGFLEDVGSEIEEEVVDFCVGAQSKARFPVVAREQWGLDIIGFIVRVGVSIVFSLPSLYCTSLYGGNRHGNGGVGCVASF</sequence>
<reference evidence="3 4" key="1">
    <citation type="journal article" date="2024" name="J Genomics">
        <title>Draft genome sequencing and assembly of Favolaschia claudopus CIRM-BRFM 2984 isolated from oak limbs.</title>
        <authorList>
            <person name="Navarro D."/>
            <person name="Drula E."/>
            <person name="Chaduli D."/>
            <person name="Cazenave R."/>
            <person name="Ahrendt S."/>
            <person name="Wang J."/>
            <person name="Lipzen A."/>
            <person name="Daum C."/>
            <person name="Barry K."/>
            <person name="Grigoriev I.V."/>
            <person name="Favel A."/>
            <person name="Rosso M.N."/>
            <person name="Martin F."/>
        </authorList>
    </citation>
    <scope>NUCLEOTIDE SEQUENCE [LARGE SCALE GENOMIC DNA]</scope>
    <source>
        <strain evidence="3 4">CIRM-BRFM 2984</strain>
    </source>
</reference>
<comment type="caution">
    <text evidence="3">The sequence shown here is derived from an EMBL/GenBank/DDBJ whole genome shotgun (WGS) entry which is preliminary data.</text>
</comment>
<evidence type="ECO:0000313" key="2">
    <source>
        <dbReference type="EMBL" id="KAK7021454.1"/>
    </source>
</evidence>
<evidence type="ECO:0000313" key="4">
    <source>
        <dbReference type="Proteomes" id="UP001362999"/>
    </source>
</evidence>
<feature type="chain" id="PRO_5044716822" evidence="1">
    <location>
        <begin position="30"/>
        <end position="130"/>
    </location>
</feature>
<evidence type="ECO:0000256" key="1">
    <source>
        <dbReference type="SAM" id="SignalP"/>
    </source>
</evidence>
<keyword evidence="4" id="KW-1185">Reference proteome</keyword>
<dbReference type="EMBL" id="JAWWNJ010000038">
    <property type="protein sequence ID" value="KAK7021454.1"/>
    <property type="molecule type" value="Genomic_DNA"/>
</dbReference>
<dbReference type="Proteomes" id="UP001362999">
    <property type="component" value="Unassembled WGS sequence"/>
</dbReference>
<keyword evidence="1" id="KW-0732">Signal</keyword>
<protein>
    <submittedName>
        <fullName evidence="3">Uncharacterized protein</fullName>
    </submittedName>
</protein>
<dbReference type="AlphaFoldDB" id="A0AAW0C9Z4"/>
<proteinExistence type="predicted"/>
<gene>
    <name evidence="3" type="ORF">R3P38DRAFT_3184606</name>
    <name evidence="2" type="ORF">R3P38DRAFT_3196136</name>
</gene>
<evidence type="ECO:0000313" key="3">
    <source>
        <dbReference type="EMBL" id="KAK7035072.1"/>
    </source>
</evidence>
<organism evidence="3 4">
    <name type="scientific">Favolaschia claudopus</name>
    <dbReference type="NCBI Taxonomy" id="2862362"/>
    <lineage>
        <taxon>Eukaryota</taxon>
        <taxon>Fungi</taxon>
        <taxon>Dikarya</taxon>
        <taxon>Basidiomycota</taxon>
        <taxon>Agaricomycotina</taxon>
        <taxon>Agaricomycetes</taxon>
        <taxon>Agaricomycetidae</taxon>
        <taxon>Agaricales</taxon>
        <taxon>Marasmiineae</taxon>
        <taxon>Mycenaceae</taxon>
        <taxon>Favolaschia</taxon>
    </lineage>
</organism>
<accession>A0AAW0C9Z4</accession>
<dbReference type="EMBL" id="JAWWNJ010000020">
    <property type="protein sequence ID" value="KAK7035072.1"/>
    <property type="molecule type" value="Genomic_DNA"/>
</dbReference>